<protein>
    <recommendedName>
        <fullName evidence="5">PrsW family intramembrane metalloprotease</fullName>
    </recommendedName>
</protein>
<feature type="transmembrane region" description="Helical" evidence="2">
    <location>
        <begin position="94"/>
        <end position="116"/>
    </location>
</feature>
<dbReference type="PANTHER" id="PTHR36844:SF1">
    <property type="entry name" value="PROTEASE PRSW"/>
    <property type="match status" value="1"/>
</dbReference>
<evidence type="ECO:0000256" key="2">
    <source>
        <dbReference type="SAM" id="Phobius"/>
    </source>
</evidence>
<keyword evidence="4" id="KW-1185">Reference proteome</keyword>
<dbReference type="KEGG" id="tes:BW730_02075"/>
<sequence>MSEARISNRLRLLNGLPKAAQPGSARRPWYADARVWGSFAALAAIVVWALFVAQWRNWIIERPVVWMPIVVAAVALGFFLNFTRAGRWARDKPIFWLTIVLLPLYFAGLYNEYWVLHPDTVFEDGSRSLGISNEAIRKGAFYAVWTAAAYSLLFIWLDRFRPSQPLVWLLTFGWGAAASTWFSIHVNTWVGQAMATREANADSGSRAAVFSAPFVEEFAKATILILLVVLWRNKIVSRLSMVALAGLSAVGFAFVENILYYSRVWMQATHDITIAKPDEVMLELVMLRGVYTSFGHPLFTIMTASGLVIGLGARSKLVRVMAPLGGFMMACFGHMLFNGLSSTNPIENLMRPWYMALAVVGILIISLIVSVVGNGQLLKARLTDYQRAGWITPREVQVFGGPLRRMKLLFFAIFRGPKTWWRTTKLVRRYTELAYLRNQMTRGTVGAPGDSRAHDILHEVETLRGVALTDYAGARLIPPRKKKSAPIEVPDGESPGPLTSNYPPPSLPGPAGVGGNWPAPR</sequence>
<dbReference type="Pfam" id="PF13367">
    <property type="entry name" value="PrsW-protease"/>
    <property type="match status" value="1"/>
</dbReference>
<feature type="transmembrane region" description="Helical" evidence="2">
    <location>
        <begin position="166"/>
        <end position="187"/>
    </location>
</feature>
<dbReference type="AlphaFoldDB" id="A0A1Q2CK69"/>
<name>A0A1Q2CK69_9ACTN</name>
<accession>A0A1Q2CK69</accession>
<evidence type="ECO:0000256" key="1">
    <source>
        <dbReference type="SAM" id="MobiDB-lite"/>
    </source>
</evidence>
<feature type="transmembrane region" description="Helical" evidence="2">
    <location>
        <begin position="207"/>
        <end position="230"/>
    </location>
</feature>
<dbReference type="RefSeq" id="WP_077684807.1">
    <property type="nucleotide sequence ID" value="NZ_CP019606.1"/>
</dbReference>
<dbReference type="Proteomes" id="UP000188145">
    <property type="component" value="Chromosome"/>
</dbReference>
<gene>
    <name evidence="3" type="ORF">BW730_02075</name>
</gene>
<dbReference type="InterPro" id="IPR026898">
    <property type="entry name" value="PrsW"/>
</dbReference>
<dbReference type="PANTHER" id="PTHR36844">
    <property type="entry name" value="PROTEASE PRSW"/>
    <property type="match status" value="1"/>
</dbReference>
<feature type="region of interest" description="Disordered" evidence="1">
    <location>
        <begin position="482"/>
        <end position="521"/>
    </location>
</feature>
<feature type="transmembrane region" description="Helical" evidence="2">
    <location>
        <begin position="320"/>
        <end position="341"/>
    </location>
</feature>
<proteinExistence type="predicted"/>
<evidence type="ECO:0000313" key="3">
    <source>
        <dbReference type="EMBL" id="AQP46507.1"/>
    </source>
</evidence>
<dbReference type="OrthoDB" id="9785431at2"/>
<feature type="transmembrane region" description="Helical" evidence="2">
    <location>
        <begin position="242"/>
        <end position="261"/>
    </location>
</feature>
<evidence type="ECO:0008006" key="5">
    <source>
        <dbReference type="Google" id="ProtNLM"/>
    </source>
</evidence>
<dbReference type="STRING" id="1332264.BW730_02075"/>
<reference evidence="4" key="1">
    <citation type="submission" date="2017-02" db="EMBL/GenBank/DDBJ databases">
        <title>Tessaracoccus aquaemaris sp. nov., isolated from the intestine of a Korean rockfish, Sebastes schlegelii, in a marine aquaculture pond.</title>
        <authorList>
            <person name="Tak E.J."/>
            <person name="Bae J.-W."/>
        </authorList>
    </citation>
    <scope>NUCLEOTIDE SEQUENCE [LARGE SCALE GENOMIC DNA]</scope>
    <source>
        <strain evidence="4">NSG39</strain>
    </source>
</reference>
<organism evidence="3 4">
    <name type="scientific">Tessaracoccus aquimaris</name>
    <dbReference type="NCBI Taxonomy" id="1332264"/>
    <lineage>
        <taxon>Bacteria</taxon>
        <taxon>Bacillati</taxon>
        <taxon>Actinomycetota</taxon>
        <taxon>Actinomycetes</taxon>
        <taxon>Propionibacteriales</taxon>
        <taxon>Propionibacteriaceae</taxon>
        <taxon>Tessaracoccus</taxon>
    </lineage>
</organism>
<feature type="transmembrane region" description="Helical" evidence="2">
    <location>
        <begin position="353"/>
        <end position="372"/>
    </location>
</feature>
<keyword evidence="2" id="KW-0812">Transmembrane</keyword>
<dbReference type="EMBL" id="CP019606">
    <property type="protein sequence ID" value="AQP46507.1"/>
    <property type="molecule type" value="Genomic_DNA"/>
</dbReference>
<keyword evidence="2" id="KW-1133">Transmembrane helix</keyword>
<feature type="transmembrane region" description="Helical" evidence="2">
    <location>
        <begin position="136"/>
        <end position="157"/>
    </location>
</feature>
<feature type="transmembrane region" description="Helical" evidence="2">
    <location>
        <begin position="35"/>
        <end position="53"/>
    </location>
</feature>
<feature type="transmembrane region" description="Helical" evidence="2">
    <location>
        <begin position="65"/>
        <end position="82"/>
    </location>
</feature>
<dbReference type="GO" id="GO:0008233">
    <property type="term" value="F:peptidase activity"/>
    <property type="evidence" value="ECO:0007669"/>
    <property type="project" value="InterPro"/>
</dbReference>
<keyword evidence="2" id="KW-0472">Membrane</keyword>
<evidence type="ECO:0000313" key="4">
    <source>
        <dbReference type="Proteomes" id="UP000188145"/>
    </source>
</evidence>
<feature type="transmembrane region" description="Helical" evidence="2">
    <location>
        <begin position="294"/>
        <end position="313"/>
    </location>
</feature>